<evidence type="ECO:0000256" key="7">
    <source>
        <dbReference type="ARBA" id="ARBA00023157"/>
    </source>
</evidence>
<sequence>MSGGVDSSTAAAMLTEDGHEVVGITLQLWDYTAENLTSGRGRCCSPSDIADARIVSNQLNIPHYVFDHSDAFEDHIVEPFVQEYNNGRTPSPCINCNRLVKFDILWQLARGLEADFLATGHYARLEASSARPQLHKGLDHSKDQSYFLFDVPAERFAKVMFPIGGLAKGDVRATARRLNLPVADKPESYELCFIPDGNKDNFVEGRLPIAQRRDGPVRHLDGTLLGHHGGLHRFTVGQRRGLGLTSVEPLFVVALERETDTLVVGPSEALTAKKLVAVRCNWVSIEVPTEPLCAHARIRHRHNEVRAFIIPLGDDRFRVEFKEAQRAITPGQGVAFYDGDLLLGGGWIEGS</sequence>
<keyword evidence="4" id="KW-0547">Nucleotide-binding</keyword>
<keyword evidence="5" id="KW-0067">ATP-binding</keyword>
<reference evidence="10" key="1">
    <citation type="submission" date="2018-05" db="EMBL/GenBank/DDBJ databases">
        <authorList>
            <person name="Lanie J.A."/>
            <person name="Ng W.-L."/>
            <person name="Kazmierczak K.M."/>
            <person name="Andrzejewski T.M."/>
            <person name="Davidsen T.M."/>
            <person name="Wayne K.J."/>
            <person name="Tettelin H."/>
            <person name="Glass J.I."/>
            <person name="Rusch D."/>
            <person name="Podicherti R."/>
            <person name="Tsui H.-C.T."/>
            <person name="Winkler M.E."/>
        </authorList>
    </citation>
    <scope>NUCLEOTIDE SEQUENCE</scope>
</reference>
<dbReference type="Pfam" id="PF20259">
    <property type="entry name" value="tRNA_Me_trans_M"/>
    <property type="match status" value="1"/>
</dbReference>
<dbReference type="CDD" id="cd01998">
    <property type="entry name" value="MnmA_TRMU-like"/>
    <property type="match status" value="1"/>
</dbReference>
<proteinExistence type="inferred from homology"/>
<keyword evidence="1" id="KW-0820">tRNA-binding</keyword>
<dbReference type="EMBL" id="UINC01002123">
    <property type="protein sequence ID" value="SUZ93166.1"/>
    <property type="molecule type" value="Genomic_DNA"/>
</dbReference>
<dbReference type="Gene3D" id="2.30.30.280">
    <property type="entry name" value="Adenine nucleotide alpha hydrolases-like domains"/>
    <property type="match status" value="1"/>
</dbReference>
<dbReference type="InterPro" id="IPR046885">
    <property type="entry name" value="MnmA-like_C"/>
</dbReference>
<keyword evidence="6" id="KW-0694">RNA-binding</keyword>
<dbReference type="GO" id="GO:0000049">
    <property type="term" value="F:tRNA binding"/>
    <property type="evidence" value="ECO:0007669"/>
    <property type="project" value="UniProtKB-KW"/>
</dbReference>
<feature type="domain" description="tRNA-specific 2-thiouridylase MnmA-like central" evidence="9">
    <location>
        <begin position="211"/>
        <end position="265"/>
    </location>
</feature>
<evidence type="ECO:0000256" key="2">
    <source>
        <dbReference type="ARBA" id="ARBA00022679"/>
    </source>
</evidence>
<dbReference type="GO" id="GO:0005524">
    <property type="term" value="F:ATP binding"/>
    <property type="evidence" value="ECO:0007669"/>
    <property type="project" value="UniProtKB-KW"/>
</dbReference>
<evidence type="ECO:0000256" key="5">
    <source>
        <dbReference type="ARBA" id="ARBA00022840"/>
    </source>
</evidence>
<feature type="domain" description="tRNA-specific 2-thiouridylase MnmA-like C-terminal" evidence="8">
    <location>
        <begin position="273"/>
        <end position="348"/>
    </location>
</feature>
<dbReference type="Pfam" id="PF03054">
    <property type="entry name" value="tRNA_Me_trans"/>
    <property type="match status" value="1"/>
</dbReference>
<dbReference type="GO" id="GO:0002143">
    <property type="term" value="P:tRNA wobble position uridine thiolation"/>
    <property type="evidence" value="ECO:0007669"/>
    <property type="project" value="TreeGrafter"/>
</dbReference>
<dbReference type="SUPFAM" id="SSF52402">
    <property type="entry name" value="Adenine nucleotide alpha hydrolases-like"/>
    <property type="match status" value="1"/>
</dbReference>
<dbReference type="NCBIfam" id="TIGR00420">
    <property type="entry name" value="trmU"/>
    <property type="match status" value="1"/>
</dbReference>
<keyword evidence="3" id="KW-0819">tRNA processing</keyword>
<dbReference type="InterPro" id="IPR014729">
    <property type="entry name" value="Rossmann-like_a/b/a_fold"/>
</dbReference>
<dbReference type="Pfam" id="PF20258">
    <property type="entry name" value="tRNA_Me_trans_C"/>
    <property type="match status" value="1"/>
</dbReference>
<organism evidence="10">
    <name type="scientific">marine metagenome</name>
    <dbReference type="NCBI Taxonomy" id="408172"/>
    <lineage>
        <taxon>unclassified sequences</taxon>
        <taxon>metagenomes</taxon>
        <taxon>ecological metagenomes</taxon>
    </lineage>
</organism>
<dbReference type="HAMAP" id="MF_00144">
    <property type="entry name" value="tRNA_thiouridyl_MnmA"/>
    <property type="match status" value="1"/>
</dbReference>
<evidence type="ECO:0000259" key="9">
    <source>
        <dbReference type="Pfam" id="PF20259"/>
    </source>
</evidence>
<dbReference type="InterPro" id="IPR046884">
    <property type="entry name" value="MnmA-like_central"/>
</dbReference>
<dbReference type="PANTHER" id="PTHR11933">
    <property type="entry name" value="TRNA 5-METHYLAMINOMETHYL-2-THIOURIDYLATE -METHYLTRANSFERASE"/>
    <property type="match status" value="1"/>
</dbReference>
<evidence type="ECO:0000256" key="6">
    <source>
        <dbReference type="ARBA" id="ARBA00022884"/>
    </source>
</evidence>
<evidence type="ECO:0000313" key="10">
    <source>
        <dbReference type="EMBL" id="SUZ93166.1"/>
    </source>
</evidence>
<evidence type="ECO:0000259" key="8">
    <source>
        <dbReference type="Pfam" id="PF20258"/>
    </source>
</evidence>
<keyword evidence="2" id="KW-0808">Transferase</keyword>
<name>A0A381RMR8_9ZZZZ</name>
<dbReference type="Gene3D" id="3.40.50.620">
    <property type="entry name" value="HUPs"/>
    <property type="match status" value="1"/>
</dbReference>
<dbReference type="PANTHER" id="PTHR11933:SF5">
    <property type="entry name" value="MITOCHONDRIAL TRNA-SPECIFIC 2-THIOURIDYLASE 1"/>
    <property type="match status" value="1"/>
</dbReference>
<accession>A0A381RMR8</accession>
<evidence type="ECO:0000256" key="1">
    <source>
        <dbReference type="ARBA" id="ARBA00022555"/>
    </source>
</evidence>
<gene>
    <name evidence="10" type="ORF">METZ01_LOCUS46020</name>
</gene>
<dbReference type="Gene3D" id="2.40.30.10">
    <property type="entry name" value="Translation factors"/>
    <property type="match status" value="1"/>
</dbReference>
<keyword evidence="7" id="KW-1015">Disulfide bond</keyword>
<dbReference type="InterPro" id="IPR023382">
    <property type="entry name" value="MnmA-like_central_sf"/>
</dbReference>
<dbReference type="AlphaFoldDB" id="A0A381RMR8"/>
<dbReference type="InterPro" id="IPR004506">
    <property type="entry name" value="MnmA-like"/>
</dbReference>
<evidence type="ECO:0000256" key="3">
    <source>
        <dbReference type="ARBA" id="ARBA00022694"/>
    </source>
</evidence>
<dbReference type="GO" id="GO:0016783">
    <property type="term" value="F:sulfurtransferase activity"/>
    <property type="evidence" value="ECO:0007669"/>
    <property type="project" value="InterPro"/>
</dbReference>
<dbReference type="NCBIfam" id="NF001138">
    <property type="entry name" value="PRK00143.1"/>
    <property type="match status" value="1"/>
</dbReference>
<evidence type="ECO:0000256" key="4">
    <source>
        <dbReference type="ARBA" id="ARBA00022741"/>
    </source>
</evidence>
<protein>
    <submittedName>
        <fullName evidence="10">Uncharacterized protein</fullName>
    </submittedName>
</protein>